<dbReference type="PANTHER" id="PTHR33074">
    <property type="entry name" value="EXPRESSED PROTEIN-RELATED"/>
    <property type="match status" value="1"/>
</dbReference>
<feature type="domain" description="DUF1618" evidence="2">
    <location>
        <begin position="308"/>
        <end position="455"/>
    </location>
</feature>
<protein>
    <recommendedName>
        <fullName evidence="2">DUF1618 domain-containing protein</fullName>
    </recommendedName>
</protein>
<dbReference type="InterPro" id="IPR011676">
    <property type="entry name" value="DUF1618"/>
</dbReference>
<proteinExistence type="predicted"/>
<evidence type="ECO:0000313" key="3">
    <source>
        <dbReference type="EMBL" id="CAL5045550.1"/>
    </source>
</evidence>
<name>A0ABC9DVF8_9POAL</name>
<evidence type="ECO:0000256" key="1">
    <source>
        <dbReference type="SAM" id="MobiDB-lite"/>
    </source>
</evidence>
<keyword evidence="4" id="KW-1185">Reference proteome</keyword>
<sequence length="502" mass="54293">MKIPTTRLAMGAFVDGLTTSVFRRQQRRSIGPPLRSIHLAPGCGGGGRPTEPSDSPAATASADPRWVLLDRRDCRRNDSLAAAAADGDINTAVAECRTSTGHRLLVSSGLVSPPASSFLYYTCSGAAAPDDDKDGGGGNSNAPTIIAAHADSVLLRMHRPRDASSSSPSSSMATTFDHFVYRSGAGTAARPPSLTLIPPRNIPTRYEEEEGRFPRGRDPYNRILLGEDTAVLRRGGDELLIIQLELIPSYSDRHGTADLCVLRLGNSAWEQKRSVPIVHDEGDELPGPLTGPSMAIPVGDRFLCWFCYNAGFLLLDMGAADDEASPNPKLRYFRLPGLLADDDQTFYSDDLPPLTNSQAMGAGGDAAVRLVAVEPRCCCGSLGRSSCPRSRFAFTVTTWTMSLTAAAEDEAPVAWVKDGVMDCEEIWALPGYKGVLPRVHLQQPVVSLDDPDVVCFKVVSDTDWRKVWMIQVDMRRKELLAAVQCSDTNPAWGRHCLPAKLQ</sequence>
<accession>A0ABC9DVF8</accession>
<evidence type="ECO:0000259" key="2">
    <source>
        <dbReference type="Pfam" id="PF07762"/>
    </source>
</evidence>
<dbReference type="AlphaFoldDB" id="A0ABC9DVF8"/>
<dbReference type="Proteomes" id="UP001497457">
    <property type="component" value="Chromosome 35b"/>
</dbReference>
<evidence type="ECO:0000313" key="4">
    <source>
        <dbReference type="Proteomes" id="UP001497457"/>
    </source>
</evidence>
<reference evidence="3" key="1">
    <citation type="submission" date="2024-10" db="EMBL/GenBank/DDBJ databases">
        <authorList>
            <person name="Ryan C."/>
        </authorList>
    </citation>
    <scope>NUCLEOTIDE SEQUENCE [LARGE SCALE GENOMIC DNA]</scope>
</reference>
<feature type="region of interest" description="Disordered" evidence="1">
    <location>
        <begin position="25"/>
        <end position="62"/>
    </location>
</feature>
<dbReference type="Pfam" id="PF07762">
    <property type="entry name" value="DUF1618"/>
    <property type="match status" value="1"/>
</dbReference>
<dbReference type="EMBL" id="OZ075145">
    <property type="protein sequence ID" value="CAL5045550.1"/>
    <property type="molecule type" value="Genomic_DNA"/>
</dbReference>
<feature type="compositionally biased region" description="Low complexity" evidence="1">
    <location>
        <begin position="49"/>
        <end position="62"/>
    </location>
</feature>
<dbReference type="PANTHER" id="PTHR33074:SF76">
    <property type="entry name" value="OS11G0569701 PROTEIN"/>
    <property type="match status" value="1"/>
</dbReference>
<organism evidence="3 4">
    <name type="scientific">Urochloa decumbens</name>
    <dbReference type="NCBI Taxonomy" id="240449"/>
    <lineage>
        <taxon>Eukaryota</taxon>
        <taxon>Viridiplantae</taxon>
        <taxon>Streptophyta</taxon>
        <taxon>Embryophyta</taxon>
        <taxon>Tracheophyta</taxon>
        <taxon>Spermatophyta</taxon>
        <taxon>Magnoliopsida</taxon>
        <taxon>Liliopsida</taxon>
        <taxon>Poales</taxon>
        <taxon>Poaceae</taxon>
        <taxon>PACMAD clade</taxon>
        <taxon>Panicoideae</taxon>
        <taxon>Panicodae</taxon>
        <taxon>Paniceae</taxon>
        <taxon>Melinidinae</taxon>
        <taxon>Urochloa</taxon>
    </lineage>
</organism>
<gene>
    <name evidence="3" type="ORF">URODEC1_LOCUS88903</name>
</gene>